<dbReference type="Proteomes" id="UP000078532">
    <property type="component" value="Unassembled WGS sequence"/>
</dbReference>
<dbReference type="InterPro" id="IPR042072">
    <property type="entry name" value="DsrC-like_C"/>
</dbReference>
<dbReference type="InterPro" id="IPR043163">
    <property type="entry name" value="DsrC-like_N"/>
</dbReference>
<dbReference type="InterPro" id="IPR007453">
    <property type="entry name" value="DsrC/TusE"/>
</dbReference>
<dbReference type="GO" id="GO:0002143">
    <property type="term" value="P:tRNA wobble position uridine thiolation"/>
    <property type="evidence" value="ECO:0007669"/>
    <property type="project" value="TreeGrafter"/>
</dbReference>
<reference evidence="5 6" key="1">
    <citation type="submission" date="2016-04" db="EMBL/GenBank/DDBJ databases">
        <authorList>
            <person name="Evans L.H."/>
            <person name="Alamgir A."/>
            <person name="Owens N."/>
            <person name="Weber N.D."/>
            <person name="Virtaneva K."/>
            <person name="Barbian K."/>
            <person name="Babar A."/>
            <person name="Rosenke K."/>
        </authorList>
    </citation>
    <scope>NUCLEOTIDE SEQUENCE [LARGE SCALE GENOMIC DNA]</scope>
    <source>
        <strain evidence="5 6">LMa1</strain>
    </source>
</reference>
<evidence type="ECO:0000313" key="5">
    <source>
        <dbReference type="EMBL" id="OAT79742.1"/>
    </source>
</evidence>
<gene>
    <name evidence="5" type="ORF">A6M21_14890</name>
</gene>
<dbReference type="Gene3D" id="3.30.1420.10">
    <property type="match status" value="1"/>
</dbReference>
<protein>
    <submittedName>
        <fullName evidence="5">Sulfur relay protein TusE</fullName>
    </submittedName>
</protein>
<comment type="similarity">
    <text evidence="2">Belongs to the DsrC/TusE family.</text>
</comment>
<dbReference type="RefSeq" id="WP_066670800.1">
    <property type="nucleotide sequence ID" value="NZ_LYVF01000192.1"/>
</dbReference>
<evidence type="ECO:0000256" key="1">
    <source>
        <dbReference type="ARBA" id="ARBA00004496"/>
    </source>
</evidence>
<feature type="active site" description="Cysteine persulfide intermediate" evidence="4">
    <location>
        <position position="104"/>
    </location>
</feature>
<dbReference type="InterPro" id="IPR025526">
    <property type="entry name" value="DsrC-like_dom_sf"/>
</dbReference>
<dbReference type="Gene3D" id="1.10.10.370">
    <property type="entry name" value="DsrC-like protein, C-terminal domain"/>
    <property type="match status" value="1"/>
</dbReference>
<sequence>MPTINVNGADIEVDEDGFIVDPDSWNEDVAKYFAAQEGIKELNDDHWKMINYLRDYYKQFQIAPMIRKLCKETGMSLKYVYELFPSGPAKGACKLAGLPKPTGCV</sequence>
<dbReference type="SUPFAM" id="SSF69721">
    <property type="entry name" value="DsrC, the gamma subunit of dissimilatory sulfite reductase"/>
    <property type="match status" value="1"/>
</dbReference>
<dbReference type="OrthoDB" id="9786347at2"/>
<comment type="subcellular location">
    <subcellularLocation>
        <location evidence="1">Cytoplasm</location>
    </subcellularLocation>
</comment>
<dbReference type="GO" id="GO:0097163">
    <property type="term" value="F:sulfur carrier activity"/>
    <property type="evidence" value="ECO:0007669"/>
    <property type="project" value="TreeGrafter"/>
</dbReference>
<evidence type="ECO:0000256" key="3">
    <source>
        <dbReference type="ARBA" id="ARBA00022490"/>
    </source>
</evidence>
<organism evidence="5 6">
    <name type="scientific">Desulfotomaculum copahuensis</name>
    <dbReference type="NCBI Taxonomy" id="1838280"/>
    <lineage>
        <taxon>Bacteria</taxon>
        <taxon>Bacillati</taxon>
        <taxon>Bacillota</taxon>
        <taxon>Clostridia</taxon>
        <taxon>Eubacteriales</taxon>
        <taxon>Desulfotomaculaceae</taxon>
        <taxon>Desulfotomaculum</taxon>
    </lineage>
</organism>
<evidence type="ECO:0000313" key="6">
    <source>
        <dbReference type="Proteomes" id="UP000078532"/>
    </source>
</evidence>
<keyword evidence="6" id="KW-1185">Reference proteome</keyword>
<dbReference type="AlphaFoldDB" id="A0A1B7LB29"/>
<name>A0A1B7LB29_9FIRM</name>
<dbReference type="STRING" id="1838280.A6M21_14890"/>
<proteinExistence type="inferred from homology"/>
<accession>A0A1B7LB29</accession>
<dbReference type="NCBIfam" id="TIGR03342">
    <property type="entry name" value="dsrC_tusE_dsvC"/>
    <property type="match status" value="1"/>
</dbReference>
<dbReference type="GO" id="GO:0005737">
    <property type="term" value="C:cytoplasm"/>
    <property type="evidence" value="ECO:0007669"/>
    <property type="project" value="UniProtKB-SubCell"/>
</dbReference>
<evidence type="ECO:0000256" key="2">
    <source>
        <dbReference type="ARBA" id="ARBA00005718"/>
    </source>
</evidence>
<comment type="caution">
    <text evidence="5">The sequence shown here is derived from an EMBL/GenBank/DDBJ whole genome shotgun (WGS) entry which is preliminary data.</text>
</comment>
<keyword evidence="3" id="KW-0963">Cytoplasm</keyword>
<dbReference type="Pfam" id="PF04358">
    <property type="entry name" value="DsrC"/>
    <property type="match status" value="1"/>
</dbReference>
<dbReference type="PIRSF" id="PIRSF006223">
    <property type="entry name" value="DsrC_TusE"/>
    <property type="match status" value="1"/>
</dbReference>
<dbReference type="PANTHER" id="PTHR37010:SF1">
    <property type="entry name" value="SULFURTRANSFERASE TUSE"/>
    <property type="match status" value="1"/>
</dbReference>
<dbReference type="EMBL" id="LYVF01000192">
    <property type="protein sequence ID" value="OAT79742.1"/>
    <property type="molecule type" value="Genomic_DNA"/>
</dbReference>
<evidence type="ECO:0000256" key="4">
    <source>
        <dbReference type="PIRSR" id="PIRSR006223-50"/>
    </source>
</evidence>
<dbReference type="PANTHER" id="PTHR37010">
    <property type="entry name" value="SULFURTRANSFERASE TUSE"/>
    <property type="match status" value="1"/>
</dbReference>